<sequence length="63" mass="7073">MDIPEEEAEEGVPIPMPPVIARQGPPQMAPQEAPPQWFARPECLQKGFQDVQYEIVGTPEDEQ</sequence>
<evidence type="ECO:0000313" key="2">
    <source>
        <dbReference type="EMBL" id="KAL0336628.1"/>
    </source>
</evidence>
<accession>A0AAW2N0T3</accession>
<feature type="region of interest" description="Disordered" evidence="1">
    <location>
        <begin position="1"/>
        <end position="34"/>
    </location>
</feature>
<organism evidence="2">
    <name type="scientific">Sesamum radiatum</name>
    <name type="common">Black benniseed</name>
    <dbReference type="NCBI Taxonomy" id="300843"/>
    <lineage>
        <taxon>Eukaryota</taxon>
        <taxon>Viridiplantae</taxon>
        <taxon>Streptophyta</taxon>
        <taxon>Embryophyta</taxon>
        <taxon>Tracheophyta</taxon>
        <taxon>Spermatophyta</taxon>
        <taxon>Magnoliopsida</taxon>
        <taxon>eudicotyledons</taxon>
        <taxon>Gunneridae</taxon>
        <taxon>Pentapetalae</taxon>
        <taxon>asterids</taxon>
        <taxon>lamiids</taxon>
        <taxon>Lamiales</taxon>
        <taxon>Pedaliaceae</taxon>
        <taxon>Sesamum</taxon>
    </lineage>
</organism>
<protein>
    <submittedName>
        <fullName evidence="2">Uncharacterized protein</fullName>
    </submittedName>
</protein>
<dbReference type="EMBL" id="JACGWJ010000021">
    <property type="protein sequence ID" value="KAL0336628.1"/>
    <property type="molecule type" value="Genomic_DNA"/>
</dbReference>
<feature type="compositionally biased region" description="Low complexity" evidence="1">
    <location>
        <begin position="23"/>
        <end position="34"/>
    </location>
</feature>
<reference evidence="2" key="2">
    <citation type="journal article" date="2024" name="Plant">
        <title>Genomic evolution and insights into agronomic trait innovations of Sesamum species.</title>
        <authorList>
            <person name="Miao H."/>
            <person name="Wang L."/>
            <person name="Qu L."/>
            <person name="Liu H."/>
            <person name="Sun Y."/>
            <person name="Le M."/>
            <person name="Wang Q."/>
            <person name="Wei S."/>
            <person name="Zheng Y."/>
            <person name="Lin W."/>
            <person name="Duan Y."/>
            <person name="Cao H."/>
            <person name="Xiong S."/>
            <person name="Wang X."/>
            <person name="Wei L."/>
            <person name="Li C."/>
            <person name="Ma Q."/>
            <person name="Ju M."/>
            <person name="Zhao R."/>
            <person name="Li G."/>
            <person name="Mu C."/>
            <person name="Tian Q."/>
            <person name="Mei H."/>
            <person name="Zhang T."/>
            <person name="Gao T."/>
            <person name="Zhang H."/>
        </authorList>
    </citation>
    <scope>NUCLEOTIDE SEQUENCE</scope>
    <source>
        <strain evidence="2">G02</strain>
    </source>
</reference>
<comment type="caution">
    <text evidence="2">The sequence shown here is derived from an EMBL/GenBank/DDBJ whole genome shotgun (WGS) entry which is preliminary data.</text>
</comment>
<dbReference type="AlphaFoldDB" id="A0AAW2N0T3"/>
<gene>
    <name evidence="2" type="ORF">Sradi_4874700</name>
</gene>
<evidence type="ECO:0000256" key="1">
    <source>
        <dbReference type="SAM" id="MobiDB-lite"/>
    </source>
</evidence>
<feature type="compositionally biased region" description="Acidic residues" evidence="1">
    <location>
        <begin position="1"/>
        <end position="10"/>
    </location>
</feature>
<name>A0AAW2N0T3_SESRA</name>
<reference evidence="2" key="1">
    <citation type="submission" date="2020-06" db="EMBL/GenBank/DDBJ databases">
        <authorList>
            <person name="Li T."/>
            <person name="Hu X."/>
            <person name="Zhang T."/>
            <person name="Song X."/>
            <person name="Zhang H."/>
            <person name="Dai N."/>
            <person name="Sheng W."/>
            <person name="Hou X."/>
            <person name="Wei L."/>
        </authorList>
    </citation>
    <scope>NUCLEOTIDE SEQUENCE</scope>
    <source>
        <strain evidence="2">G02</strain>
        <tissue evidence="2">Leaf</tissue>
    </source>
</reference>
<proteinExistence type="predicted"/>